<feature type="transmembrane region" description="Helical" evidence="1">
    <location>
        <begin position="20"/>
        <end position="37"/>
    </location>
</feature>
<dbReference type="RefSeq" id="WP_264791390.1">
    <property type="nucleotide sequence ID" value="NZ_AP026867.1"/>
</dbReference>
<protein>
    <submittedName>
        <fullName evidence="2">TIGR02206 family membrane protein</fullName>
    </submittedName>
</protein>
<feature type="transmembrane region" description="Helical" evidence="1">
    <location>
        <begin position="49"/>
        <end position="70"/>
    </location>
</feature>
<organism evidence="2 3">
    <name type="scientific">Aureispira anguillae</name>
    <dbReference type="NCBI Taxonomy" id="2864201"/>
    <lineage>
        <taxon>Bacteria</taxon>
        <taxon>Pseudomonadati</taxon>
        <taxon>Bacteroidota</taxon>
        <taxon>Saprospiria</taxon>
        <taxon>Saprospirales</taxon>
        <taxon>Saprospiraceae</taxon>
        <taxon>Aureispira</taxon>
    </lineage>
</organism>
<feature type="transmembrane region" description="Helical" evidence="1">
    <location>
        <begin position="102"/>
        <end position="121"/>
    </location>
</feature>
<name>A0A915YBM7_9BACT</name>
<feature type="transmembrane region" description="Helical" evidence="1">
    <location>
        <begin position="133"/>
        <end position="154"/>
    </location>
</feature>
<dbReference type="EMBL" id="AP026867">
    <property type="protein sequence ID" value="BDS10048.1"/>
    <property type="molecule type" value="Genomic_DNA"/>
</dbReference>
<feature type="transmembrane region" description="Helical" evidence="1">
    <location>
        <begin position="210"/>
        <end position="231"/>
    </location>
</feature>
<dbReference type="KEGG" id="aup:AsAng_0007530"/>
<feature type="transmembrane region" description="Helical" evidence="1">
    <location>
        <begin position="166"/>
        <end position="190"/>
    </location>
</feature>
<dbReference type="AlphaFoldDB" id="A0A915YBM7"/>
<keyword evidence="1" id="KW-0812">Transmembrane</keyword>
<keyword evidence="3" id="KW-1185">Reference proteome</keyword>
<gene>
    <name evidence="2" type="ORF">AsAng_0007530</name>
</gene>
<dbReference type="Proteomes" id="UP001060919">
    <property type="component" value="Chromosome"/>
</dbReference>
<evidence type="ECO:0000313" key="3">
    <source>
        <dbReference type="Proteomes" id="UP001060919"/>
    </source>
</evidence>
<keyword evidence="1" id="KW-0472">Membrane</keyword>
<evidence type="ECO:0000256" key="1">
    <source>
        <dbReference type="SAM" id="Phobius"/>
    </source>
</evidence>
<keyword evidence="1" id="KW-1133">Transmembrane helix</keyword>
<feature type="transmembrane region" description="Helical" evidence="1">
    <location>
        <begin position="76"/>
        <end position="95"/>
    </location>
</feature>
<reference evidence="2" key="1">
    <citation type="submission" date="2022-09" db="EMBL/GenBank/DDBJ databases">
        <title>Aureispira anguillicida sp. nov., isolated from Leptocephalus of Japanese eel Anguilla japonica.</title>
        <authorList>
            <person name="Yuasa K."/>
            <person name="Mekata T."/>
            <person name="Ikunari K."/>
        </authorList>
    </citation>
    <scope>NUCLEOTIDE SEQUENCE</scope>
    <source>
        <strain evidence="2">EL160426</strain>
    </source>
</reference>
<sequence>MINAFFRDNHNFSFGNSHHIAALVLFSFFTICSIYIANKYCSEQQKYKLGNYIGGSLSLTIVLWIIAEISLGKFDLAIDLPLYLCSFMAFTMPIFTLTRSFLIYEIIVFWIWGGTLQAVITPDLYHNFPHYNFIKYWMGHAGLIWMILYATYVYQYRPTFKSIFKSFGVLQIYFILIIGVNYLLGSNYAYLNEKPTVGSVLDWFGPWPYYVIQGQFLILPIFFVIYMPFYFSNKRHTP</sequence>
<dbReference type="Pfam" id="PF14808">
    <property type="entry name" value="TMEM164"/>
    <property type="match status" value="1"/>
</dbReference>
<evidence type="ECO:0000313" key="2">
    <source>
        <dbReference type="EMBL" id="BDS10048.1"/>
    </source>
</evidence>
<proteinExistence type="predicted"/>
<dbReference type="NCBIfam" id="TIGR02206">
    <property type="entry name" value="intg_mem_TP0381"/>
    <property type="match status" value="1"/>
</dbReference>
<dbReference type="InterPro" id="IPR011737">
    <property type="entry name" value="CHP02206_TP0381"/>
</dbReference>
<accession>A0A915YBM7</accession>